<dbReference type="AlphaFoldDB" id="A0AAW1NZ74"/>
<dbReference type="GO" id="GO:0005739">
    <property type="term" value="C:mitochondrion"/>
    <property type="evidence" value="ECO:0007669"/>
    <property type="project" value="GOC"/>
</dbReference>
<dbReference type="PANTHER" id="PTHR13156">
    <property type="entry name" value="NADH-UBIQUINONE OXIDOREDUCTASE 13 KD-A SUBUNIT"/>
    <property type="match status" value="1"/>
</dbReference>
<keyword evidence="3" id="KW-1185">Reference proteome</keyword>
<reference evidence="2 3" key="1">
    <citation type="journal article" date="2024" name="Nat. Commun.">
        <title>Phylogenomics reveals the evolutionary origins of lichenization in chlorophyte algae.</title>
        <authorList>
            <person name="Puginier C."/>
            <person name="Libourel C."/>
            <person name="Otte J."/>
            <person name="Skaloud P."/>
            <person name="Haon M."/>
            <person name="Grisel S."/>
            <person name="Petersen M."/>
            <person name="Berrin J.G."/>
            <person name="Delaux P.M."/>
            <person name="Dal Grande F."/>
            <person name="Keller J."/>
        </authorList>
    </citation>
    <scope>NUCLEOTIDE SEQUENCE [LARGE SCALE GENOMIC DNA]</scope>
    <source>
        <strain evidence="2 3">SAG 2036</strain>
    </source>
</reference>
<accession>A0AAW1NZ74</accession>
<organism evidence="2 3">
    <name type="scientific">Symbiochloris irregularis</name>
    <dbReference type="NCBI Taxonomy" id="706552"/>
    <lineage>
        <taxon>Eukaryota</taxon>
        <taxon>Viridiplantae</taxon>
        <taxon>Chlorophyta</taxon>
        <taxon>core chlorophytes</taxon>
        <taxon>Trebouxiophyceae</taxon>
        <taxon>Trebouxiales</taxon>
        <taxon>Trebouxiaceae</taxon>
        <taxon>Symbiochloris</taxon>
    </lineage>
</organism>
<name>A0AAW1NZ74_9CHLO</name>
<gene>
    <name evidence="2" type="ORF">WJX73_007944</name>
</gene>
<feature type="region of interest" description="Disordered" evidence="1">
    <location>
        <begin position="1"/>
        <end position="22"/>
    </location>
</feature>
<dbReference type="EMBL" id="JALJOQ010000101">
    <property type="protein sequence ID" value="KAK9798177.1"/>
    <property type="molecule type" value="Genomic_DNA"/>
</dbReference>
<evidence type="ECO:0000313" key="3">
    <source>
        <dbReference type="Proteomes" id="UP001465755"/>
    </source>
</evidence>
<dbReference type="Proteomes" id="UP001465755">
    <property type="component" value="Unassembled WGS sequence"/>
</dbReference>
<evidence type="ECO:0000256" key="1">
    <source>
        <dbReference type="SAM" id="MobiDB-lite"/>
    </source>
</evidence>
<dbReference type="GO" id="GO:0006120">
    <property type="term" value="P:mitochondrial electron transport, NADH to ubiquinone"/>
    <property type="evidence" value="ECO:0007669"/>
    <property type="project" value="TreeGrafter"/>
</dbReference>
<proteinExistence type="predicted"/>
<dbReference type="PANTHER" id="PTHR13156:SF0">
    <property type="entry name" value="NADH DEHYDROGENASE [UBIQUINONE] IRON-SULFUR PROTEIN 6, MITOCHONDRIAL"/>
    <property type="match status" value="1"/>
</dbReference>
<evidence type="ECO:0000313" key="2">
    <source>
        <dbReference type="EMBL" id="KAK9798177.1"/>
    </source>
</evidence>
<protein>
    <submittedName>
        <fullName evidence="2">Uncharacterized protein</fullName>
    </submittedName>
</protein>
<comment type="caution">
    <text evidence="2">The sequence shown here is derived from an EMBL/GenBank/DDBJ whole genome shotgun (WGS) entry which is preliminary data.</text>
</comment>
<sequence length="145" mass="15865">MATKPPVSSPEIANAAKGDELTKAENLKAREITEQELYHAAVPGDLRSTSGNGLGDGLFSHNDKWLQTDWTMGKQGNTKPPMQYIKEAPVIKVHGPVVASYGSDDPNLGCPVEYIDLKGTSKENPAVCKYTGNKYYSDPHTWLHH</sequence>